<organism evidence="1 2">
    <name type="scientific">Daphnia magna</name>
    <dbReference type="NCBI Taxonomy" id="35525"/>
    <lineage>
        <taxon>Eukaryota</taxon>
        <taxon>Metazoa</taxon>
        <taxon>Ecdysozoa</taxon>
        <taxon>Arthropoda</taxon>
        <taxon>Crustacea</taxon>
        <taxon>Branchiopoda</taxon>
        <taxon>Diplostraca</taxon>
        <taxon>Cladocera</taxon>
        <taxon>Anomopoda</taxon>
        <taxon>Daphniidae</taxon>
        <taxon>Daphnia</taxon>
    </lineage>
</organism>
<protein>
    <submittedName>
        <fullName evidence="1">Uncharacterized protein</fullName>
    </submittedName>
</protein>
<evidence type="ECO:0000313" key="1">
    <source>
        <dbReference type="EMBL" id="KAK4007686.1"/>
    </source>
</evidence>
<gene>
    <name evidence="1" type="ORF">OUZ56_012839</name>
</gene>
<sequence length="82" mass="9007">MTPHGILIPIELRLIFNVDGLPLSKSGFNEFWLILVGVQGNEDVFAAGIYQGRGKPADANIYLKFFLADILRLRTSGILFGG</sequence>
<comment type="caution">
    <text evidence="1">The sequence shown here is derived from an EMBL/GenBank/DDBJ whole genome shotgun (WGS) entry which is preliminary data.</text>
</comment>
<dbReference type="Proteomes" id="UP001234178">
    <property type="component" value="Unassembled WGS sequence"/>
</dbReference>
<name>A0ABQ9Z472_9CRUS</name>
<evidence type="ECO:0000313" key="2">
    <source>
        <dbReference type="Proteomes" id="UP001234178"/>
    </source>
</evidence>
<proteinExistence type="predicted"/>
<accession>A0ABQ9Z472</accession>
<dbReference type="PANTHER" id="PTHR33053">
    <property type="entry name" value="PROTEIN, PUTATIVE-RELATED"/>
    <property type="match status" value="1"/>
</dbReference>
<dbReference type="EMBL" id="JAOYFB010000002">
    <property type="protein sequence ID" value="KAK4007686.1"/>
    <property type="molecule type" value="Genomic_DNA"/>
</dbReference>
<keyword evidence="2" id="KW-1185">Reference proteome</keyword>
<dbReference type="PANTHER" id="PTHR33053:SF9">
    <property type="entry name" value="AGAP000105-PA"/>
    <property type="match status" value="1"/>
</dbReference>
<reference evidence="1 2" key="1">
    <citation type="journal article" date="2023" name="Nucleic Acids Res.">
        <title>The hologenome of Daphnia magna reveals possible DNA methylation and microbiome-mediated evolution of the host genome.</title>
        <authorList>
            <person name="Chaturvedi A."/>
            <person name="Li X."/>
            <person name="Dhandapani V."/>
            <person name="Marshall H."/>
            <person name="Kissane S."/>
            <person name="Cuenca-Cambronero M."/>
            <person name="Asole G."/>
            <person name="Calvet F."/>
            <person name="Ruiz-Romero M."/>
            <person name="Marangio P."/>
            <person name="Guigo R."/>
            <person name="Rago D."/>
            <person name="Mirbahai L."/>
            <person name="Eastwood N."/>
            <person name="Colbourne J.K."/>
            <person name="Zhou J."/>
            <person name="Mallon E."/>
            <person name="Orsini L."/>
        </authorList>
    </citation>
    <scope>NUCLEOTIDE SEQUENCE [LARGE SCALE GENOMIC DNA]</scope>
    <source>
        <strain evidence="1">LRV0_1</strain>
    </source>
</reference>